<dbReference type="InterPro" id="IPR039036">
    <property type="entry name" value="Granulin_fam"/>
</dbReference>
<accession>A0A8T0E3P1</accession>
<evidence type="ECO:0000256" key="2">
    <source>
        <dbReference type="ARBA" id="ARBA00010093"/>
    </source>
</evidence>
<keyword evidence="4" id="KW-1015">Disulfide bond</keyword>
<evidence type="ECO:0000259" key="6">
    <source>
        <dbReference type="PROSITE" id="PS00799"/>
    </source>
</evidence>
<proteinExistence type="inferred from homology"/>
<comment type="similarity">
    <text evidence="2">Belongs to the granulin family.</text>
</comment>
<evidence type="ECO:0000256" key="4">
    <source>
        <dbReference type="ARBA" id="ARBA00023157"/>
    </source>
</evidence>
<evidence type="ECO:0000256" key="3">
    <source>
        <dbReference type="ARBA" id="ARBA00022525"/>
    </source>
</evidence>
<name>A0A8T0E3P1_ARGBR</name>
<keyword evidence="3" id="KW-0964">Secreted</keyword>
<feature type="domain" description="Granulins" evidence="6">
    <location>
        <begin position="169"/>
        <end position="182"/>
    </location>
</feature>
<protein>
    <submittedName>
        <fullName evidence="7">Progranulin like protein</fullName>
    </submittedName>
</protein>
<dbReference type="EMBL" id="JABXBU010002230">
    <property type="protein sequence ID" value="KAF8766509.1"/>
    <property type="molecule type" value="Genomic_DNA"/>
</dbReference>
<organism evidence="7 8">
    <name type="scientific">Argiope bruennichi</name>
    <name type="common">Wasp spider</name>
    <name type="synonym">Aranea bruennichi</name>
    <dbReference type="NCBI Taxonomy" id="94029"/>
    <lineage>
        <taxon>Eukaryota</taxon>
        <taxon>Metazoa</taxon>
        <taxon>Ecdysozoa</taxon>
        <taxon>Arthropoda</taxon>
        <taxon>Chelicerata</taxon>
        <taxon>Arachnida</taxon>
        <taxon>Araneae</taxon>
        <taxon>Araneomorphae</taxon>
        <taxon>Entelegynae</taxon>
        <taxon>Araneoidea</taxon>
        <taxon>Araneidae</taxon>
        <taxon>Argiope</taxon>
    </lineage>
</organism>
<dbReference type="AlphaFoldDB" id="A0A8T0E3P1"/>
<dbReference type="Pfam" id="PF00396">
    <property type="entry name" value="Granulin"/>
    <property type="match status" value="1"/>
</dbReference>
<dbReference type="Gene3D" id="2.10.25.160">
    <property type="entry name" value="Granulin"/>
    <property type="match status" value="1"/>
</dbReference>
<sequence length="202" mass="22933">MICILTVLLLISSLVSASNLFCQDSSACKDGWKSCEISSGEQWCCKESKLMCDESNQCLFLVPYLPFIQLRPGATEFESNSFSEEDKIFYKKHSSRKSKSTVNHLLGFHCEHLNSQKAIKTLKYEPHMKTNVTDINCPGRKQRCPPQNTCCLIGKQKYGCCRYTEAVCCSDLIHCCPPDTVCNPETMQCTKENTSRKMEILR</sequence>
<dbReference type="GO" id="GO:0005576">
    <property type="term" value="C:extracellular region"/>
    <property type="evidence" value="ECO:0007669"/>
    <property type="project" value="UniProtKB-SubCell"/>
</dbReference>
<dbReference type="SMART" id="SM00277">
    <property type="entry name" value="GRAN"/>
    <property type="match status" value="1"/>
</dbReference>
<feature type="chain" id="PRO_5035798573" evidence="5">
    <location>
        <begin position="18"/>
        <end position="202"/>
    </location>
</feature>
<evidence type="ECO:0000313" key="8">
    <source>
        <dbReference type="Proteomes" id="UP000807504"/>
    </source>
</evidence>
<comment type="subcellular location">
    <subcellularLocation>
        <location evidence="1">Secreted</location>
    </subcellularLocation>
</comment>
<keyword evidence="8" id="KW-1185">Reference proteome</keyword>
<dbReference type="InterPro" id="IPR037277">
    <property type="entry name" value="Granulin_sf"/>
</dbReference>
<feature type="signal peptide" evidence="5">
    <location>
        <begin position="1"/>
        <end position="17"/>
    </location>
</feature>
<gene>
    <name evidence="7" type="ORF">HNY73_019563</name>
</gene>
<dbReference type="PANTHER" id="PTHR12274">
    <property type="entry name" value="GRANULIN"/>
    <property type="match status" value="1"/>
</dbReference>
<comment type="caution">
    <text evidence="7">The sequence shown here is derived from an EMBL/GenBank/DDBJ whole genome shotgun (WGS) entry which is preliminary data.</text>
</comment>
<dbReference type="InterPro" id="IPR000118">
    <property type="entry name" value="Granulin"/>
</dbReference>
<reference evidence="7" key="2">
    <citation type="submission" date="2020-06" db="EMBL/GenBank/DDBJ databases">
        <authorList>
            <person name="Sheffer M."/>
        </authorList>
    </citation>
    <scope>NUCLEOTIDE SEQUENCE</scope>
</reference>
<evidence type="ECO:0000256" key="1">
    <source>
        <dbReference type="ARBA" id="ARBA00004613"/>
    </source>
</evidence>
<keyword evidence="5" id="KW-0732">Signal</keyword>
<evidence type="ECO:0000256" key="5">
    <source>
        <dbReference type="SAM" id="SignalP"/>
    </source>
</evidence>
<reference evidence="7" key="1">
    <citation type="journal article" date="2020" name="bioRxiv">
        <title>Chromosome-level reference genome of the European wasp spider Argiope bruennichi: a resource for studies on range expansion and evolutionary adaptation.</title>
        <authorList>
            <person name="Sheffer M.M."/>
            <person name="Hoppe A."/>
            <person name="Krehenwinkel H."/>
            <person name="Uhl G."/>
            <person name="Kuss A.W."/>
            <person name="Jensen L."/>
            <person name="Jensen C."/>
            <person name="Gillespie R.G."/>
            <person name="Hoff K.J."/>
            <person name="Prost S."/>
        </authorList>
    </citation>
    <scope>NUCLEOTIDE SEQUENCE</scope>
</reference>
<dbReference type="PANTHER" id="PTHR12274:SF3">
    <property type="entry name" value="PROGRANULIN"/>
    <property type="match status" value="1"/>
</dbReference>
<dbReference type="PROSITE" id="PS00799">
    <property type="entry name" value="GRANULINS"/>
    <property type="match status" value="1"/>
</dbReference>
<evidence type="ECO:0000313" key="7">
    <source>
        <dbReference type="EMBL" id="KAF8766509.1"/>
    </source>
</evidence>
<dbReference type="Proteomes" id="UP000807504">
    <property type="component" value="Unassembled WGS sequence"/>
</dbReference>